<proteinExistence type="predicted"/>
<gene>
    <name evidence="2" type="ORF">UCRPC4_g06296</name>
</gene>
<dbReference type="PANTHER" id="PTHR42047:SF1">
    <property type="entry name" value="PROTEIN, PUTATIVE (AFU_ORTHOLOGUE AFUA_6G03560)-RELATED"/>
    <property type="match status" value="1"/>
</dbReference>
<name>A0A0G2DZI9_PHACM</name>
<organism evidence="2 3">
    <name type="scientific">Phaeomoniella chlamydospora</name>
    <name type="common">Phaeoacremonium chlamydosporum</name>
    <dbReference type="NCBI Taxonomy" id="158046"/>
    <lineage>
        <taxon>Eukaryota</taxon>
        <taxon>Fungi</taxon>
        <taxon>Dikarya</taxon>
        <taxon>Ascomycota</taxon>
        <taxon>Pezizomycotina</taxon>
        <taxon>Eurotiomycetes</taxon>
        <taxon>Chaetothyriomycetidae</taxon>
        <taxon>Phaeomoniellales</taxon>
        <taxon>Phaeomoniellaceae</taxon>
        <taxon>Phaeomoniella</taxon>
    </lineage>
</organism>
<reference evidence="2 3" key="1">
    <citation type="submission" date="2015-05" db="EMBL/GenBank/DDBJ databases">
        <title>Distinctive expansion of gene families associated with plant cell wall degradation and secondary metabolism in the genomes of grapevine trunk pathogens.</title>
        <authorList>
            <person name="Lawrence D.P."/>
            <person name="Travadon R."/>
            <person name="Rolshausen P.E."/>
            <person name="Baumgartner K."/>
        </authorList>
    </citation>
    <scope>NUCLEOTIDE SEQUENCE [LARGE SCALE GENOMIC DNA]</scope>
    <source>
        <strain evidence="2">UCRPC4</strain>
    </source>
</reference>
<dbReference type="AlphaFoldDB" id="A0A0G2DZI9"/>
<accession>A0A0G2DZI9</accession>
<sequence length="206" mass="21161">MYIASAVFAVLPLLAAAIPTPSSTKSSNTAYTTATASATPFTVMALRSASPIHFLQMNAANTSFWLGGATRSYCPIDASQCPPGNVTVFDGPNALSIEVPGGQQIYVAPSGALGFTQAHTANMPAGSVISPITYTPQTGTAYNGVISTSAFGATGFMACPTTTNNWQVYAAISNATVPTGNLADCLGFDAVTVDWTGANPEAWQYV</sequence>
<dbReference type="EMBL" id="LCWF01000184">
    <property type="protein sequence ID" value="KKY15556.1"/>
    <property type="molecule type" value="Genomic_DNA"/>
</dbReference>
<protein>
    <submittedName>
        <fullName evidence="2">Putativebinding protein</fullName>
    </submittedName>
</protein>
<feature type="chain" id="PRO_5002543334" evidence="1">
    <location>
        <begin position="18"/>
        <end position="206"/>
    </location>
</feature>
<keyword evidence="3" id="KW-1185">Reference proteome</keyword>
<evidence type="ECO:0000313" key="3">
    <source>
        <dbReference type="Proteomes" id="UP000053317"/>
    </source>
</evidence>
<reference evidence="2 3" key="2">
    <citation type="submission" date="2015-05" db="EMBL/GenBank/DDBJ databases">
        <authorList>
            <person name="Morales-Cruz A."/>
            <person name="Amrine K.C."/>
            <person name="Cantu D."/>
        </authorList>
    </citation>
    <scope>NUCLEOTIDE SEQUENCE [LARGE SCALE GENOMIC DNA]</scope>
    <source>
        <strain evidence="2">UCRPC4</strain>
    </source>
</reference>
<comment type="caution">
    <text evidence="2">The sequence shown here is derived from an EMBL/GenBank/DDBJ whole genome shotgun (WGS) entry which is preliminary data.</text>
</comment>
<dbReference type="OrthoDB" id="5430620at2759"/>
<feature type="signal peptide" evidence="1">
    <location>
        <begin position="1"/>
        <end position="17"/>
    </location>
</feature>
<evidence type="ECO:0000313" key="2">
    <source>
        <dbReference type="EMBL" id="KKY15556.1"/>
    </source>
</evidence>
<keyword evidence="1" id="KW-0732">Signal</keyword>
<dbReference type="Proteomes" id="UP000053317">
    <property type="component" value="Unassembled WGS sequence"/>
</dbReference>
<dbReference type="PANTHER" id="PTHR42047">
    <property type="entry name" value="PROTEIN, PUTATIVE (AFU_ORTHOLOGUE AFUA_6G03560)-RELATED"/>
    <property type="match status" value="1"/>
</dbReference>
<dbReference type="InterPro" id="IPR052820">
    <property type="entry name" value="PhiA_domain"/>
</dbReference>
<evidence type="ECO:0000256" key="1">
    <source>
        <dbReference type="SAM" id="SignalP"/>
    </source>
</evidence>